<sequence>MFNLPLSLKAWGTASFYAVLKQEVCALDATLLPLQQGLKNSSYAISDKLSIIILESKDDAEKIHIKTGLLYNGIISGCSCSDDPTPIDETNEYCDVLFFINKKTAETKVKLID</sequence>
<proteinExistence type="predicted"/>
<reference evidence="1" key="1">
    <citation type="submission" date="2018-06" db="EMBL/GenBank/DDBJ databases">
        <authorList>
            <person name="Zhirakovskaya E."/>
        </authorList>
    </citation>
    <scope>NUCLEOTIDE SEQUENCE</scope>
</reference>
<accession>A0A3B0X7C8</accession>
<gene>
    <name evidence="1" type="ORF">MNBD_GAMMA06-1179</name>
</gene>
<protein>
    <submittedName>
        <fullName evidence="1">Uncharacterized protein</fullName>
    </submittedName>
</protein>
<evidence type="ECO:0000313" key="1">
    <source>
        <dbReference type="EMBL" id="VAW52666.1"/>
    </source>
</evidence>
<dbReference type="EMBL" id="UOFD01000050">
    <property type="protein sequence ID" value="VAW52666.1"/>
    <property type="molecule type" value="Genomic_DNA"/>
</dbReference>
<organism evidence="1">
    <name type="scientific">hydrothermal vent metagenome</name>
    <dbReference type="NCBI Taxonomy" id="652676"/>
    <lineage>
        <taxon>unclassified sequences</taxon>
        <taxon>metagenomes</taxon>
        <taxon>ecological metagenomes</taxon>
    </lineage>
</organism>
<dbReference type="AlphaFoldDB" id="A0A3B0X7C8"/>
<name>A0A3B0X7C8_9ZZZZ</name>